<sequence>MPGRKRAASPPPKMARQTTRVKLTFNLLTQLGSPLFCLPKELRDLIFAHSIDEDIVHMLGTMPTLTSTQIAAYRYGLCALPHTGKDVERNSNTSPAFNDNYTYRLLISNIAKRLSCGKRGRVGPMPEYACKQAIIELNEAWYRRTTFCFWEPKYMLSYSLAPHARLDLFSKLQIVRPPHRGVNAGWKHVLTDRFLASTPRLQSLHNTITLNPLITDDQSFQWMQHHNDLDLLQNPKMWPVEVRFMSHIVNLFRRKNFNDAKKVTVVVLEDSYWRGFPNAVPSPRRWPVADRLRLANEAKSII</sequence>
<accession>A0A6A6RB93</accession>
<name>A0A6A6RB93_9PEZI</name>
<keyword evidence="2" id="KW-1185">Reference proteome</keyword>
<reference evidence="1" key="1">
    <citation type="journal article" date="2020" name="Stud. Mycol.">
        <title>101 Dothideomycetes genomes: a test case for predicting lifestyles and emergence of pathogens.</title>
        <authorList>
            <person name="Haridas S."/>
            <person name="Albert R."/>
            <person name="Binder M."/>
            <person name="Bloem J."/>
            <person name="Labutti K."/>
            <person name="Salamov A."/>
            <person name="Andreopoulos B."/>
            <person name="Baker S."/>
            <person name="Barry K."/>
            <person name="Bills G."/>
            <person name="Bluhm B."/>
            <person name="Cannon C."/>
            <person name="Castanera R."/>
            <person name="Culley D."/>
            <person name="Daum C."/>
            <person name="Ezra D."/>
            <person name="Gonzalez J."/>
            <person name="Henrissat B."/>
            <person name="Kuo A."/>
            <person name="Liang C."/>
            <person name="Lipzen A."/>
            <person name="Lutzoni F."/>
            <person name="Magnuson J."/>
            <person name="Mondo S."/>
            <person name="Nolan M."/>
            <person name="Ohm R."/>
            <person name="Pangilinan J."/>
            <person name="Park H.-J."/>
            <person name="Ramirez L."/>
            <person name="Alfaro M."/>
            <person name="Sun H."/>
            <person name="Tritt A."/>
            <person name="Yoshinaga Y."/>
            <person name="Zwiers L.-H."/>
            <person name="Turgeon B."/>
            <person name="Goodwin S."/>
            <person name="Spatafora J."/>
            <person name="Crous P."/>
            <person name="Grigoriev I."/>
        </authorList>
    </citation>
    <scope>NUCLEOTIDE SEQUENCE</scope>
    <source>
        <strain evidence="1">CBS 269.34</strain>
    </source>
</reference>
<dbReference type="EMBL" id="MU004181">
    <property type="protein sequence ID" value="KAF2502078.1"/>
    <property type="molecule type" value="Genomic_DNA"/>
</dbReference>
<protein>
    <submittedName>
        <fullName evidence="1">Uncharacterized protein</fullName>
    </submittedName>
</protein>
<dbReference type="Proteomes" id="UP000799750">
    <property type="component" value="Unassembled WGS sequence"/>
</dbReference>
<proteinExistence type="predicted"/>
<evidence type="ECO:0000313" key="1">
    <source>
        <dbReference type="EMBL" id="KAF2502078.1"/>
    </source>
</evidence>
<organism evidence="1 2">
    <name type="scientific">Lophium mytilinum</name>
    <dbReference type="NCBI Taxonomy" id="390894"/>
    <lineage>
        <taxon>Eukaryota</taxon>
        <taxon>Fungi</taxon>
        <taxon>Dikarya</taxon>
        <taxon>Ascomycota</taxon>
        <taxon>Pezizomycotina</taxon>
        <taxon>Dothideomycetes</taxon>
        <taxon>Pleosporomycetidae</taxon>
        <taxon>Mytilinidiales</taxon>
        <taxon>Mytilinidiaceae</taxon>
        <taxon>Lophium</taxon>
    </lineage>
</organism>
<gene>
    <name evidence="1" type="ORF">BU16DRAFT_554143</name>
</gene>
<evidence type="ECO:0000313" key="2">
    <source>
        <dbReference type="Proteomes" id="UP000799750"/>
    </source>
</evidence>
<dbReference type="AlphaFoldDB" id="A0A6A6RB93"/>